<reference evidence="1" key="2">
    <citation type="submission" date="2025-09" db="UniProtKB">
        <authorList>
            <consortium name="EnsemblPlants"/>
        </authorList>
    </citation>
    <scope>IDENTIFICATION</scope>
</reference>
<sequence>MQSDQVKMRFGRCPYCRAMIYQDPNAIIYYCSKCRTPIRGKNPDPKDDDEYALAQLEILSFDTMSTFSDDTAETSRSADIDPIPSSSSRDSGAPSSSSSAYRPYSAIRTGPRSGDLGRHDETEVRGSPVHGRVSELRPASRRTRRPASADLDAKRDQGSGDEGGEFDVPRTRSASCYGRRASPLSSQELEKAVLDLSGDVRGNGTAAGRSPLGDPAFQQDLLQALENLRKLIVAVEEPLRVDAPRLAAGAPPKSASAYSNGAPQKVTRRDSRILRRLESQLAHALPEEDKVRRRDKAPNSSSSLSSVPALASASASSSRRGASSRHLICRPILGGTPFVACDKCEEMLQLPGALSLDRLARLQCGGCGEILTVTLPATSGGSSADRPRKIFSAPQPAGFGANDAEEEHMRARSRLSAEQLRQGPDQGPLHRVLGYSSVSSVLRSRRYDEHI</sequence>
<dbReference type="Proteomes" id="UP001732700">
    <property type="component" value="Chromosome 4A"/>
</dbReference>
<reference evidence="1" key="1">
    <citation type="submission" date="2021-05" db="EMBL/GenBank/DDBJ databases">
        <authorList>
            <person name="Scholz U."/>
            <person name="Mascher M."/>
            <person name="Fiebig A."/>
        </authorList>
    </citation>
    <scope>NUCLEOTIDE SEQUENCE [LARGE SCALE GENOMIC DNA]</scope>
</reference>
<organism evidence="1 2">
    <name type="scientific">Avena sativa</name>
    <name type="common">Oat</name>
    <dbReference type="NCBI Taxonomy" id="4498"/>
    <lineage>
        <taxon>Eukaryota</taxon>
        <taxon>Viridiplantae</taxon>
        <taxon>Streptophyta</taxon>
        <taxon>Embryophyta</taxon>
        <taxon>Tracheophyta</taxon>
        <taxon>Spermatophyta</taxon>
        <taxon>Magnoliopsida</taxon>
        <taxon>Liliopsida</taxon>
        <taxon>Poales</taxon>
        <taxon>Poaceae</taxon>
        <taxon>BOP clade</taxon>
        <taxon>Pooideae</taxon>
        <taxon>Poodae</taxon>
        <taxon>Poeae</taxon>
        <taxon>Poeae Chloroplast Group 1 (Aveneae type)</taxon>
        <taxon>Aveninae</taxon>
        <taxon>Avena</taxon>
    </lineage>
</organism>
<dbReference type="EnsemblPlants" id="AVESA.00010b.r2.4AG0632260.1">
    <property type="protein sequence ID" value="AVESA.00010b.r2.4AG0632260.1.CDS.1"/>
    <property type="gene ID" value="AVESA.00010b.r2.4AG0632260"/>
</dbReference>
<keyword evidence="2" id="KW-1185">Reference proteome</keyword>
<evidence type="ECO:0000313" key="1">
    <source>
        <dbReference type="EnsemblPlants" id="AVESA.00010b.r2.4AG0632260.1.CDS.1"/>
    </source>
</evidence>
<evidence type="ECO:0000313" key="2">
    <source>
        <dbReference type="Proteomes" id="UP001732700"/>
    </source>
</evidence>
<protein>
    <submittedName>
        <fullName evidence="1">Uncharacterized protein</fullName>
    </submittedName>
</protein>
<accession>A0ACD5WH79</accession>
<name>A0ACD5WH79_AVESA</name>
<proteinExistence type="predicted"/>